<dbReference type="EMBL" id="CAEZSR010000059">
    <property type="protein sequence ID" value="CAB4560985.1"/>
    <property type="molecule type" value="Genomic_DNA"/>
</dbReference>
<gene>
    <name evidence="3" type="ORF">UFOPK1493_01782</name>
</gene>
<name>A0A6J6DCQ2_9ZZZZ</name>
<evidence type="ECO:0000256" key="1">
    <source>
        <dbReference type="SAM" id="MobiDB-lite"/>
    </source>
</evidence>
<dbReference type="Pfam" id="PF09527">
    <property type="entry name" value="ATPase_gene1"/>
    <property type="match status" value="1"/>
</dbReference>
<feature type="transmembrane region" description="Helical" evidence="2">
    <location>
        <begin position="21"/>
        <end position="39"/>
    </location>
</feature>
<evidence type="ECO:0000256" key="2">
    <source>
        <dbReference type="SAM" id="Phobius"/>
    </source>
</evidence>
<accession>A0A6J6DCQ2</accession>
<dbReference type="InterPro" id="IPR032820">
    <property type="entry name" value="ATPase_put"/>
</dbReference>
<evidence type="ECO:0000313" key="3">
    <source>
        <dbReference type="EMBL" id="CAB4560985.1"/>
    </source>
</evidence>
<keyword evidence="2" id="KW-0812">Transmembrane</keyword>
<feature type="transmembrane region" description="Helical" evidence="2">
    <location>
        <begin position="45"/>
        <end position="63"/>
    </location>
</feature>
<keyword evidence="2" id="KW-0472">Membrane</keyword>
<keyword evidence="2" id="KW-1133">Transmembrane helix</keyword>
<dbReference type="AlphaFoldDB" id="A0A6J6DCQ2"/>
<organism evidence="3">
    <name type="scientific">freshwater metagenome</name>
    <dbReference type="NCBI Taxonomy" id="449393"/>
    <lineage>
        <taxon>unclassified sequences</taxon>
        <taxon>metagenomes</taxon>
        <taxon>ecological metagenomes</taxon>
    </lineage>
</organism>
<feature type="region of interest" description="Disordered" evidence="1">
    <location>
        <begin position="79"/>
        <end position="101"/>
    </location>
</feature>
<sequence length="101" mass="11166">MKNLTRTIMRTDDALGRGMEFAIVTLLFLGVGFGLDRWIGTTPLFMIVLVVIGLVGQFARLWYGYEAAMRELEAERAEQSRARTTAAAPAVERVSGEEVDA</sequence>
<reference evidence="3" key="1">
    <citation type="submission" date="2020-05" db="EMBL/GenBank/DDBJ databases">
        <authorList>
            <person name="Chiriac C."/>
            <person name="Salcher M."/>
            <person name="Ghai R."/>
            <person name="Kavagutti S V."/>
        </authorList>
    </citation>
    <scope>NUCLEOTIDE SEQUENCE</scope>
</reference>
<proteinExistence type="predicted"/>
<protein>
    <submittedName>
        <fullName evidence="3">Unannotated protein</fullName>
    </submittedName>
</protein>